<dbReference type="InterPro" id="IPR011013">
    <property type="entry name" value="Gal_mutarotase_sf_dom"/>
</dbReference>
<dbReference type="PIRSF" id="PIRSF016020">
    <property type="entry name" value="PHexose_mutarotase"/>
    <property type="match status" value="1"/>
</dbReference>
<dbReference type="CDD" id="cd09020">
    <property type="entry name" value="D-hex-6-P-epi_like"/>
    <property type="match status" value="1"/>
</dbReference>
<reference evidence="6 7" key="1">
    <citation type="submission" date="2016-10" db="EMBL/GenBank/DDBJ databases">
        <authorList>
            <person name="de Groot N.N."/>
        </authorList>
    </citation>
    <scope>NUCLEOTIDE SEQUENCE [LARGE SCALE GENOMIC DNA]</scope>
    <source>
        <strain evidence="6 7">AB35.6</strain>
    </source>
</reference>
<dbReference type="PANTHER" id="PTHR11122:SF13">
    <property type="entry name" value="GLUCOSE-6-PHOSPHATE 1-EPIMERASE"/>
    <property type="match status" value="1"/>
</dbReference>
<keyword evidence="3 4" id="KW-0413">Isomerase</keyword>
<evidence type="ECO:0000256" key="3">
    <source>
        <dbReference type="ARBA" id="ARBA00023235"/>
    </source>
</evidence>
<comment type="similarity">
    <text evidence="2 4">Belongs to the glucose-6-phosphate 1-epimerase family.</text>
</comment>
<evidence type="ECO:0000256" key="4">
    <source>
        <dbReference type="PIRNR" id="PIRNR016020"/>
    </source>
</evidence>
<comment type="catalytic activity">
    <reaction evidence="1">
        <text>alpha-D-glucose 6-phosphate = beta-D-glucose 6-phosphate</text>
        <dbReference type="Rhea" id="RHEA:16249"/>
        <dbReference type="ChEBI" id="CHEBI:58225"/>
        <dbReference type="ChEBI" id="CHEBI:58247"/>
        <dbReference type="EC" id="5.1.3.15"/>
    </reaction>
</comment>
<proteinExistence type="inferred from homology"/>
<dbReference type="Gene3D" id="2.70.98.10">
    <property type="match status" value="1"/>
</dbReference>
<evidence type="ECO:0000256" key="1">
    <source>
        <dbReference type="ARBA" id="ARBA00001096"/>
    </source>
</evidence>
<gene>
    <name evidence="6" type="ORF">SAMN05443244_2178</name>
</gene>
<dbReference type="Proteomes" id="UP000182409">
    <property type="component" value="Unassembled WGS sequence"/>
</dbReference>
<evidence type="ECO:0000256" key="2">
    <source>
        <dbReference type="ARBA" id="ARBA00005866"/>
    </source>
</evidence>
<organism evidence="6 7">
    <name type="scientific">Terriglobus roseus</name>
    <dbReference type="NCBI Taxonomy" id="392734"/>
    <lineage>
        <taxon>Bacteria</taxon>
        <taxon>Pseudomonadati</taxon>
        <taxon>Acidobacteriota</taxon>
        <taxon>Terriglobia</taxon>
        <taxon>Terriglobales</taxon>
        <taxon>Acidobacteriaceae</taxon>
        <taxon>Terriglobus</taxon>
    </lineage>
</organism>
<dbReference type="AlphaFoldDB" id="A0A1H4N909"/>
<dbReference type="Pfam" id="PF01263">
    <property type="entry name" value="Aldose_epim"/>
    <property type="match status" value="1"/>
</dbReference>
<dbReference type="InterPro" id="IPR008183">
    <property type="entry name" value="Aldose_1/G6P_1-epimerase"/>
</dbReference>
<dbReference type="GO" id="GO:0005975">
    <property type="term" value="P:carbohydrate metabolic process"/>
    <property type="evidence" value="ECO:0007669"/>
    <property type="project" value="InterPro"/>
</dbReference>
<feature type="active site" evidence="5">
    <location>
        <position position="178"/>
    </location>
</feature>
<evidence type="ECO:0000313" key="6">
    <source>
        <dbReference type="EMBL" id="SEB91791.1"/>
    </source>
</evidence>
<sequence>MGAMTQTIAELNERFAIRDHVTFHEDEPGMLKLRIATPASEATLYLQGAHLTQWTPAGRSPMLYLSPKSALAPGKPIRGGVPVLFPWFGPRWNAADFAVTSPMHGFARISVWTLERTHLDPTGDVHITLSLAPDETSRSLGYDNFTATMDFHIGAELRMALTVTNRGAEPMQFEEGFHTYFAVNDVEQVLLDGLRGSTYLDKRDDMIRKVQRESQFRFTRDVDQVHVHTAEPLTLHDGDRKIHIAKEGSQTTVIWNPWTVLTPGLPDLAEDSWEHFVCVEAVNALDDRITLAPGATHGMSMTVMLQNE</sequence>
<dbReference type="SUPFAM" id="SSF74650">
    <property type="entry name" value="Galactose mutarotase-like"/>
    <property type="match status" value="1"/>
</dbReference>
<evidence type="ECO:0000313" key="7">
    <source>
        <dbReference type="Proteomes" id="UP000182409"/>
    </source>
</evidence>
<evidence type="ECO:0000256" key="5">
    <source>
        <dbReference type="PIRSR" id="PIRSR016020-1"/>
    </source>
</evidence>
<protein>
    <recommendedName>
        <fullName evidence="4">Putative glucose-6-phosphate 1-epimerase</fullName>
        <ecNumber evidence="4">5.1.3.15</ecNumber>
    </recommendedName>
</protein>
<dbReference type="PANTHER" id="PTHR11122">
    <property type="entry name" value="APOSPORY-ASSOCIATED PROTEIN C-RELATED"/>
    <property type="match status" value="1"/>
</dbReference>
<accession>A0A1H4N909</accession>
<dbReference type="InterPro" id="IPR014718">
    <property type="entry name" value="GH-type_carb-bd"/>
</dbReference>
<name>A0A1H4N909_9BACT</name>
<feature type="active site" evidence="5">
    <location>
        <position position="280"/>
    </location>
</feature>
<dbReference type="EMBL" id="FNSD01000001">
    <property type="protein sequence ID" value="SEB91791.1"/>
    <property type="molecule type" value="Genomic_DNA"/>
</dbReference>
<dbReference type="GO" id="GO:0047938">
    <property type="term" value="F:glucose-6-phosphate 1-epimerase activity"/>
    <property type="evidence" value="ECO:0007669"/>
    <property type="project" value="UniProtKB-UniRule"/>
</dbReference>
<dbReference type="GO" id="GO:0030246">
    <property type="term" value="F:carbohydrate binding"/>
    <property type="evidence" value="ECO:0007669"/>
    <property type="project" value="UniProtKB-UniRule"/>
</dbReference>
<dbReference type="InterPro" id="IPR025532">
    <property type="entry name" value="G6P_1-epimerase"/>
</dbReference>
<dbReference type="EC" id="5.1.3.15" evidence="4"/>